<gene>
    <name evidence="2" type="ORF">PILCRDRAFT_13434</name>
</gene>
<organism evidence="2 3">
    <name type="scientific">Piloderma croceum (strain F 1598)</name>
    <dbReference type="NCBI Taxonomy" id="765440"/>
    <lineage>
        <taxon>Eukaryota</taxon>
        <taxon>Fungi</taxon>
        <taxon>Dikarya</taxon>
        <taxon>Basidiomycota</taxon>
        <taxon>Agaricomycotina</taxon>
        <taxon>Agaricomycetes</taxon>
        <taxon>Agaricomycetidae</taxon>
        <taxon>Atheliales</taxon>
        <taxon>Atheliaceae</taxon>
        <taxon>Piloderma</taxon>
    </lineage>
</organism>
<dbReference type="GO" id="GO:0016491">
    <property type="term" value="F:oxidoreductase activity"/>
    <property type="evidence" value="ECO:0007669"/>
    <property type="project" value="UniProtKB-KW"/>
</dbReference>
<keyword evidence="1" id="KW-0560">Oxidoreductase</keyword>
<evidence type="ECO:0000313" key="2">
    <source>
        <dbReference type="EMBL" id="KIM75659.1"/>
    </source>
</evidence>
<reference evidence="3" key="2">
    <citation type="submission" date="2015-01" db="EMBL/GenBank/DDBJ databases">
        <title>Evolutionary Origins and Diversification of the Mycorrhizal Mutualists.</title>
        <authorList>
            <consortium name="DOE Joint Genome Institute"/>
            <consortium name="Mycorrhizal Genomics Consortium"/>
            <person name="Kohler A."/>
            <person name="Kuo A."/>
            <person name="Nagy L.G."/>
            <person name="Floudas D."/>
            <person name="Copeland A."/>
            <person name="Barry K.W."/>
            <person name="Cichocki N."/>
            <person name="Veneault-Fourrey C."/>
            <person name="LaButti K."/>
            <person name="Lindquist E.A."/>
            <person name="Lipzen A."/>
            <person name="Lundell T."/>
            <person name="Morin E."/>
            <person name="Murat C."/>
            <person name="Riley R."/>
            <person name="Ohm R."/>
            <person name="Sun H."/>
            <person name="Tunlid A."/>
            <person name="Henrissat B."/>
            <person name="Grigoriev I.V."/>
            <person name="Hibbett D.S."/>
            <person name="Martin F."/>
        </authorList>
    </citation>
    <scope>NUCLEOTIDE SEQUENCE [LARGE SCALE GENOMIC DNA]</scope>
    <source>
        <strain evidence="3">F 1598</strain>
    </source>
</reference>
<dbReference type="Pfam" id="PF14027">
    <property type="entry name" value="Questin_oxidase"/>
    <property type="match status" value="1"/>
</dbReference>
<protein>
    <recommendedName>
        <fullName evidence="4">Oxidoreductase AflY</fullName>
    </recommendedName>
</protein>
<evidence type="ECO:0008006" key="4">
    <source>
        <dbReference type="Google" id="ProtNLM"/>
    </source>
</evidence>
<sequence length="475" mass="53090">MSRTLPATIRPGLVALAGRTPQSQKLVEKLLEEDRNTHHCFYEWVPFHNHLSHHLLSAYDMGAPAKVLQAIYDSAAAPLNPMGYGLGKNEFVQIDENNWFDYLGDEKYYAPLVPFFTAEVAANGGAKTLEKYIFSDYGNKDGRVMLRRMMGGSAHPLIQVGYAVEFGSDATIATALAQVAVHVPHFEELFDFTPPDRSQKPISLLEIIRQVYDSEILKPVMPYTDAPMSARYREARKDGRPEEMCRLTSLWFSADENDADLEKKIEELFWVSTLGLAGSGRRGRKPRMDFFLMHTLNAVHFLPSFVKIIPTLEWRIRLFRAFLPGMLMIITTRGRPRIDPELVMTYTATPTPPGGLPKLNPDSSALGDPNDLDCVNPWSAIIDEVIHAPEAHIVKAIRTLYYAARTYGGTSAGNIPGSLKGTEETLVGISKVDGTLFVRAAGVIMDSLGWVTHGDKERYWDRSALGWDDAWKDGD</sequence>
<dbReference type="Proteomes" id="UP000054166">
    <property type="component" value="Unassembled WGS sequence"/>
</dbReference>
<dbReference type="HOGENOM" id="CLU_019145_1_0_1"/>
<dbReference type="OrthoDB" id="10004862at2759"/>
<accession>A0A0C3F6W2</accession>
<reference evidence="2 3" key="1">
    <citation type="submission" date="2014-04" db="EMBL/GenBank/DDBJ databases">
        <authorList>
            <consortium name="DOE Joint Genome Institute"/>
            <person name="Kuo A."/>
            <person name="Tarkka M."/>
            <person name="Buscot F."/>
            <person name="Kohler A."/>
            <person name="Nagy L.G."/>
            <person name="Floudas D."/>
            <person name="Copeland A."/>
            <person name="Barry K.W."/>
            <person name="Cichocki N."/>
            <person name="Veneault-Fourrey C."/>
            <person name="LaButti K."/>
            <person name="Lindquist E.A."/>
            <person name="Lipzen A."/>
            <person name="Lundell T."/>
            <person name="Morin E."/>
            <person name="Murat C."/>
            <person name="Sun H."/>
            <person name="Tunlid A."/>
            <person name="Henrissat B."/>
            <person name="Grigoriev I.V."/>
            <person name="Hibbett D.S."/>
            <person name="Martin F."/>
            <person name="Nordberg H.P."/>
            <person name="Cantor M.N."/>
            <person name="Hua S.X."/>
        </authorList>
    </citation>
    <scope>NUCLEOTIDE SEQUENCE [LARGE SCALE GENOMIC DNA]</scope>
    <source>
        <strain evidence="2 3">F 1598</strain>
    </source>
</reference>
<dbReference type="PANTHER" id="PTHR35870:SF1">
    <property type="entry name" value="PROTEIN, PUTATIVE (AFU_ORTHOLOGUE AFUA_5G03330)-RELATED"/>
    <property type="match status" value="1"/>
</dbReference>
<evidence type="ECO:0000313" key="3">
    <source>
        <dbReference type="Proteomes" id="UP000054166"/>
    </source>
</evidence>
<evidence type="ECO:0000256" key="1">
    <source>
        <dbReference type="ARBA" id="ARBA00023002"/>
    </source>
</evidence>
<name>A0A0C3F6W2_PILCF</name>
<dbReference type="InParanoid" id="A0A0C3F6W2"/>
<dbReference type="STRING" id="765440.A0A0C3F6W2"/>
<dbReference type="EMBL" id="KN833044">
    <property type="protein sequence ID" value="KIM75659.1"/>
    <property type="molecule type" value="Genomic_DNA"/>
</dbReference>
<keyword evidence="3" id="KW-1185">Reference proteome</keyword>
<dbReference type="InterPro" id="IPR025337">
    <property type="entry name" value="Questin_oxidase-like"/>
</dbReference>
<dbReference type="AlphaFoldDB" id="A0A0C3F6W2"/>
<proteinExistence type="predicted"/>
<dbReference type="PANTHER" id="PTHR35870">
    <property type="entry name" value="PROTEIN, PUTATIVE (AFU_ORTHOLOGUE AFUA_5G03330)-RELATED"/>
    <property type="match status" value="1"/>
</dbReference>